<feature type="transmembrane region" description="Helical" evidence="2">
    <location>
        <begin position="21"/>
        <end position="48"/>
    </location>
</feature>
<evidence type="ECO:0000256" key="1">
    <source>
        <dbReference type="SAM" id="MobiDB-lite"/>
    </source>
</evidence>
<keyword evidence="2" id="KW-0472">Membrane</keyword>
<dbReference type="NCBIfam" id="TIGR02867">
    <property type="entry name" value="spore_II_P"/>
    <property type="match status" value="1"/>
</dbReference>
<feature type="region of interest" description="Disordered" evidence="1">
    <location>
        <begin position="137"/>
        <end position="186"/>
    </location>
</feature>
<dbReference type="InterPro" id="IPR010897">
    <property type="entry name" value="Spore_II_P"/>
</dbReference>
<evidence type="ECO:0000313" key="3">
    <source>
        <dbReference type="EMBL" id="MFD2661680.1"/>
    </source>
</evidence>
<keyword evidence="4" id="KW-1185">Reference proteome</keyword>
<name>A0ABW5QZQ2_9BACL</name>
<dbReference type="Proteomes" id="UP001597493">
    <property type="component" value="Unassembled WGS sequence"/>
</dbReference>
<keyword evidence="2" id="KW-1133">Transmembrane helix</keyword>
<protein>
    <submittedName>
        <fullName evidence="3">Stage II sporulation protein P</fullName>
    </submittedName>
</protein>
<dbReference type="Gene3D" id="3.40.630.40">
    <property type="entry name" value="Zn-dependent exopeptidases"/>
    <property type="match status" value="1"/>
</dbReference>
<dbReference type="RefSeq" id="WP_379274846.1">
    <property type="nucleotide sequence ID" value="NZ_JBHUMY010000016.1"/>
</dbReference>
<accession>A0ABW5QZQ2</accession>
<evidence type="ECO:0000313" key="4">
    <source>
        <dbReference type="Proteomes" id="UP001597493"/>
    </source>
</evidence>
<organism evidence="3 4">
    <name type="scientific">Paenibacillus thailandensis</name>
    <dbReference type="NCBI Taxonomy" id="393250"/>
    <lineage>
        <taxon>Bacteria</taxon>
        <taxon>Bacillati</taxon>
        <taxon>Bacillota</taxon>
        <taxon>Bacilli</taxon>
        <taxon>Bacillales</taxon>
        <taxon>Paenibacillaceae</taxon>
        <taxon>Paenibacillus</taxon>
    </lineage>
</organism>
<comment type="caution">
    <text evidence="3">The sequence shown here is derived from an EMBL/GenBank/DDBJ whole genome shotgun (WGS) entry which is preliminary data.</text>
</comment>
<dbReference type="SUPFAM" id="SSF53187">
    <property type="entry name" value="Zn-dependent exopeptidases"/>
    <property type="match status" value="1"/>
</dbReference>
<gene>
    <name evidence="3" type="primary">spoIIP</name>
    <name evidence="3" type="ORF">ACFSW5_15610</name>
</gene>
<evidence type="ECO:0000256" key="2">
    <source>
        <dbReference type="SAM" id="Phobius"/>
    </source>
</evidence>
<dbReference type="EMBL" id="JBHUMY010000016">
    <property type="protein sequence ID" value="MFD2661680.1"/>
    <property type="molecule type" value="Genomic_DNA"/>
</dbReference>
<sequence>MKRKRLIMLDLSRESKRIRQLLATGRMFVTISLCSMIFFVVIGAASIVQREASAEPVSGMKGFAASVSGGFFGQMLGMELPSYETSQQSETLSGHQIGSFVMRLLTDINPSDPKSLLASQMPGMKGNEAFLIRKGEGTDASVGPEDNEPIVPDEPAESDEPQPTGAPAETEKPEPTAPPGELNGGKAETKKNVVFIYHSHNQESWFPELEEGAETADSTTTNITLVGKRLAEKLEERGIGTVHSDTNYAQAIPDYDYAYSYKYSKATVKEAMASEKSLKYFFDIHRDSNSRKHTTTTINGKSYAQVYFVIGHKNPNWEQNEAFAAKIQTALEKKYKGLSRGIWGKSQGNGEYNQSLSPGSVLIEIGGVDNTLEECYRTADALAEVIADLYWEDAEEVMGPAS</sequence>
<reference evidence="4" key="1">
    <citation type="journal article" date="2019" name="Int. J. Syst. Evol. Microbiol.">
        <title>The Global Catalogue of Microorganisms (GCM) 10K type strain sequencing project: providing services to taxonomists for standard genome sequencing and annotation.</title>
        <authorList>
            <consortium name="The Broad Institute Genomics Platform"/>
            <consortium name="The Broad Institute Genome Sequencing Center for Infectious Disease"/>
            <person name="Wu L."/>
            <person name="Ma J."/>
        </authorList>
    </citation>
    <scope>NUCLEOTIDE SEQUENCE [LARGE SCALE GENOMIC DNA]</scope>
    <source>
        <strain evidence="4">TISTR 1827</strain>
    </source>
</reference>
<keyword evidence="2" id="KW-0812">Transmembrane</keyword>
<dbReference type="Pfam" id="PF07454">
    <property type="entry name" value="SpoIIP"/>
    <property type="match status" value="1"/>
</dbReference>
<proteinExistence type="predicted"/>